<dbReference type="AlphaFoldDB" id="A0A835EZ22"/>
<feature type="region of interest" description="Disordered" evidence="4">
    <location>
        <begin position="692"/>
        <end position="726"/>
    </location>
</feature>
<dbReference type="Gene3D" id="1.25.40.10">
    <property type="entry name" value="Tetratricopeptide repeat domain"/>
    <property type="match status" value="2"/>
</dbReference>
<keyword evidence="2" id="KW-0809">Transit peptide</keyword>
<dbReference type="OrthoDB" id="185373at2759"/>
<dbReference type="InterPro" id="IPR046960">
    <property type="entry name" value="PPR_At4g14850-like_plant"/>
</dbReference>
<evidence type="ECO:0008006" key="7">
    <source>
        <dbReference type="Google" id="ProtNLM"/>
    </source>
</evidence>
<name>A0A835EZ22_9POAL</name>
<proteinExistence type="predicted"/>
<dbReference type="FunFam" id="1.25.40.10:FF:001201">
    <property type="entry name" value="Pentatricopeptide repeat-containing protein OGR1, mitochondrial"/>
    <property type="match status" value="1"/>
</dbReference>
<feature type="repeat" description="PPR" evidence="3">
    <location>
        <begin position="488"/>
        <end position="522"/>
    </location>
</feature>
<feature type="compositionally biased region" description="Basic and acidic residues" evidence="4">
    <location>
        <begin position="857"/>
        <end position="867"/>
    </location>
</feature>
<dbReference type="EMBL" id="JACEFO010001666">
    <property type="protein sequence ID" value="KAF8723497.1"/>
    <property type="molecule type" value="Genomic_DNA"/>
</dbReference>
<dbReference type="InterPro" id="IPR011990">
    <property type="entry name" value="TPR-like_helical_dom_sf"/>
</dbReference>
<dbReference type="NCBIfam" id="TIGR00756">
    <property type="entry name" value="PPR"/>
    <property type="match status" value="2"/>
</dbReference>
<protein>
    <recommendedName>
        <fullName evidence="7">Pentatricopeptide repeat-containing protein</fullName>
    </recommendedName>
</protein>
<evidence type="ECO:0000256" key="1">
    <source>
        <dbReference type="ARBA" id="ARBA00022737"/>
    </source>
</evidence>
<evidence type="ECO:0000313" key="6">
    <source>
        <dbReference type="Proteomes" id="UP000636709"/>
    </source>
</evidence>
<dbReference type="PANTHER" id="PTHR47926:SF408">
    <property type="entry name" value="DYW DOMAIN-CONTAINING PROTEIN"/>
    <property type="match status" value="1"/>
</dbReference>
<organism evidence="5 6">
    <name type="scientific">Digitaria exilis</name>
    <dbReference type="NCBI Taxonomy" id="1010633"/>
    <lineage>
        <taxon>Eukaryota</taxon>
        <taxon>Viridiplantae</taxon>
        <taxon>Streptophyta</taxon>
        <taxon>Embryophyta</taxon>
        <taxon>Tracheophyta</taxon>
        <taxon>Spermatophyta</taxon>
        <taxon>Magnoliopsida</taxon>
        <taxon>Liliopsida</taxon>
        <taxon>Poales</taxon>
        <taxon>Poaceae</taxon>
        <taxon>PACMAD clade</taxon>
        <taxon>Panicoideae</taxon>
        <taxon>Panicodae</taxon>
        <taxon>Paniceae</taxon>
        <taxon>Anthephorinae</taxon>
        <taxon>Digitaria</taxon>
    </lineage>
</organism>
<comment type="caution">
    <text evidence="5">The sequence shown here is derived from an EMBL/GenBank/DDBJ whole genome shotgun (WGS) entry which is preliminary data.</text>
</comment>
<feature type="compositionally biased region" description="Polar residues" evidence="4">
    <location>
        <begin position="692"/>
        <end position="702"/>
    </location>
</feature>
<dbReference type="InterPro" id="IPR002885">
    <property type="entry name" value="PPR_rpt"/>
</dbReference>
<keyword evidence="6" id="KW-1185">Reference proteome</keyword>
<feature type="region of interest" description="Disordered" evidence="4">
    <location>
        <begin position="841"/>
        <end position="867"/>
    </location>
</feature>
<dbReference type="Proteomes" id="UP000636709">
    <property type="component" value="Unassembled WGS sequence"/>
</dbReference>
<accession>A0A835EZ22</accession>
<dbReference type="GO" id="GO:0003723">
    <property type="term" value="F:RNA binding"/>
    <property type="evidence" value="ECO:0007669"/>
    <property type="project" value="InterPro"/>
</dbReference>
<evidence type="ECO:0000256" key="4">
    <source>
        <dbReference type="SAM" id="MobiDB-lite"/>
    </source>
</evidence>
<dbReference type="PANTHER" id="PTHR47926">
    <property type="entry name" value="PENTATRICOPEPTIDE REPEAT-CONTAINING PROTEIN"/>
    <property type="match status" value="1"/>
</dbReference>
<dbReference type="PROSITE" id="PS51375">
    <property type="entry name" value="PPR"/>
    <property type="match status" value="2"/>
</dbReference>
<evidence type="ECO:0000256" key="3">
    <source>
        <dbReference type="PROSITE-ProRule" id="PRU00708"/>
    </source>
</evidence>
<reference evidence="5" key="1">
    <citation type="submission" date="2020-07" db="EMBL/GenBank/DDBJ databases">
        <title>Genome sequence and genetic diversity analysis of an under-domesticated orphan crop, white fonio (Digitaria exilis).</title>
        <authorList>
            <person name="Bennetzen J.L."/>
            <person name="Chen S."/>
            <person name="Ma X."/>
            <person name="Wang X."/>
            <person name="Yssel A.E.J."/>
            <person name="Chaluvadi S.R."/>
            <person name="Johnson M."/>
            <person name="Gangashetty P."/>
            <person name="Hamidou F."/>
            <person name="Sanogo M.D."/>
            <person name="Zwaenepoel A."/>
            <person name="Wallace J."/>
            <person name="Van De Peer Y."/>
            <person name="Van Deynze A."/>
        </authorList>
    </citation>
    <scope>NUCLEOTIDE SEQUENCE</scope>
    <source>
        <tissue evidence="5">Leaves</tissue>
    </source>
</reference>
<evidence type="ECO:0000313" key="5">
    <source>
        <dbReference type="EMBL" id="KAF8723497.1"/>
    </source>
</evidence>
<sequence length="951" mass="103400">MAALRQRGVDLGYSRPPLLRPPRRRREAEGGGEAEAEGGRRRRRRGEKRQEGSRPGVLPGARNTCSLLFSLRQQAVKDALISAYDEASWMLRMVSTYCPKRTPDGVGSTGSRAPPRSGAGAAVGFGVWASGTTCFCSNNPYDVLATLDLRRAVRTHRVFFPYEFKIRLVGSAQDYGGDFGMGLGHMFCRPLGVTHDGFGQYGPNPPRLTGLGRLTVRERLAGQHATLQQRKLFQCDHRARSHRIPPLARPMRPSTAAAQQLESLLPRLATLSHHKQFHARLLTSGHLLSHPHLRARFLDRLALSPHGAALPYALLLLRSLPSPATNDLNAALRGLAASPHPARSLLLLAGRLLPAPATAPPRPRLDALSLSFALKAAARCSDALATLQLHATLVRLGVAADVRLMTTLLDSYAKCGDLPSALKVFDEMSVRDVATWNALLAGLAQGTEPNLALALFHRLVGSFRELLPREEPNEVTIVAALSACVEDNVRVCNALIDMYSKCGSLTRALEVFHSIRLEDRTLVSYNATIQALSTHGHGADALKLFDEMPAWIEPDEVTYLAVLGGCNHAGLVDDGRRVFDSMRVPPNMKHYGTIVDLLGRAGHLDEASDMIMSMPFPADIVLWQTMLGAAKMHGNVELAELAATKLAELGSNVDGDYVLLSNVYASKARWADVGRPAVLLCARAHFPFSLQLRPNQQPSKFQPTKPASRGPLPPPPPSAPQHAAPARHFSPAPLRAIARLSAVTAQPRAISLPGAACAYPRPSPLAAADLSPRRPAMHRAIRLRCLLRPPLRCEPAANPAASSSGAGGALARGLGAPPRPCCEKRPLCRFYSSKEGVGSSEAAAVGTGGGGSGSSSEQEHARLGERDQQEWLSGERFLTGCKRRESPFLTKRDRFRNEFLRRAVPWDKTGVSWNSFPYYVDQHVKQLLSECVASHLRHKDWEDIAAELARY</sequence>
<dbReference type="Pfam" id="PF01535">
    <property type="entry name" value="PPR"/>
    <property type="match status" value="4"/>
</dbReference>
<dbReference type="GO" id="GO:0016556">
    <property type="term" value="P:mRNA modification"/>
    <property type="evidence" value="ECO:0007669"/>
    <property type="project" value="UniProtKB-ARBA"/>
</dbReference>
<feature type="repeat" description="PPR" evidence="3">
    <location>
        <begin position="401"/>
        <end position="435"/>
    </location>
</feature>
<gene>
    <name evidence="5" type="ORF">HU200_021444</name>
</gene>
<dbReference type="InterPro" id="IPR046848">
    <property type="entry name" value="E_motif"/>
</dbReference>
<keyword evidence="1" id="KW-0677">Repeat</keyword>
<feature type="region of interest" description="Disordered" evidence="4">
    <location>
        <begin position="1"/>
        <end position="59"/>
    </location>
</feature>
<evidence type="ECO:0000256" key="2">
    <source>
        <dbReference type="ARBA" id="ARBA00022946"/>
    </source>
</evidence>
<dbReference type="Pfam" id="PF13041">
    <property type="entry name" value="PPR_2"/>
    <property type="match status" value="1"/>
</dbReference>
<dbReference type="Pfam" id="PF20431">
    <property type="entry name" value="E_motif"/>
    <property type="match status" value="1"/>
</dbReference>
<dbReference type="FunFam" id="1.25.40.10:FF:000277">
    <property type="entry name" value="Pentatricopeptide repeat-containing protein, mitochondrial"/>
    <property type="match status" value="1"/>
</dbReference>
<dbReference type="GO" id="GO:0005737">
    <property type="term" value="C:cytoplasm"/>
    <property type="evidence" value="ECO:0007669"/>
    <property type="project" value="UniProtKB-ARBA"/>
</dbReference>